<feature type="domain" description="GPI inositol-deacylase winged helix" evidence="3">
    <location>
        <begin position="208"/>
        <end position="283"/>
    </location>
</feature>
<protein>
    <recommendedName>
        <fullName evidence="7">Ankyrin repeat protein</fullName>
    </recommendedName>
</protein>
<feature type="repeat" description="ANK" evidence="2">
    <location>
        <begin position="422"/>
        <end position="451"/>
    </location>
</feature>
<dbReference type="PROSITE" id="PS50088">
    <property type="entry name" value="ANK_REPEAT"/>
    <property type="match status" value="4"/>
</dbReference>
<dbReference type="InterPro" id="IPR056884">
    <property type="entry name" value="NPHP3-like_N"/>
</dbReference>
<evidence type="ECO:0008006" key="7">
    <source>
        <dbReference type="Google" id="ProtNLM"/>
    </source>
</evidence>
<dbReference type="InterPro" id="IPR054471">
    <property type="entry name" value="GPIID_WHD"/>
</dbReference>
<dbReference type="Gene3D" id="1.25.40.20">
    <property type="entry name" value="Ankyrin repeat-containing domain"/>
    <property type="match status" value="2"/>
</dbReference>
<dbReference type="Pfam" id="PF12796">
    <property type="entry name" value="Ank_2"/>
    <property type="match status" value="2"/>
</dbReference>
<comment type="caution">
    <text evidence="5">The sequence shown here is derived from an EMBL/GenBank/DDBJ whole genome shotgun (WGS) entry which is preliminary data.</text>
</comment>
<accession>A0A8H4RLM4</accession>
<dbReference type="Pfam" id="PF24883">
    <property type="entry name" value="NPHP3_N"/>
    <property type="match status" value="1"/>
</dbReference>
<keyword evidence="2" id="KW-0040">ANK repeat</keyword>
<dbReference type="PRINTS" id="PR01415">
    <property type="entry name" value="ANKYRIN"/>
</dbReference>
<feature type="repeat" description="ANK" evidence="2">
    <location>
        <begin position="455"/>
        <end position="487"/>
    </location>
</feature>
<reference evidence="5 6" key="1">
    <citation type="submission" date="2020-03" db="EMBL/GenBank/DDBJ databases">
        <title>Draft Genome Sequence of Cudoniella acicularis.</title>
        <authorList>
            <person name="Buettner E."/>
            <person name="Kellner H."/>
        </authorList>
    </citation>
    <scope>NUCLEOTIDE SEQUENCE [LARGE SCALE GENOMIC DNA]</scope>
    <source>
        <strain evidence="5 6">DSM 108380</strain>
    </source>
</reference>
<feature type="domain" description="Nephrocystin 3-like N-terminal" evidence="4">
    <location>
        <begin position="83"/>
        <end position="162"/>
    </location>
</feature>
<keyword evidence="1" id="KW-0677">Repeat</keyword>
<dbReference type="Proteomes" id="UP000566819">
    <property type="component" value="Unassembled WGS sequence"/>
</dbReference>
<proteinExistence type="predicted"/>
<dbReference type="OrthoDB" id="195446at2759"/>
<sequence length="554" mass="62005">MTAAAYAKNLLRRVSLNKVEAEKRIIDIVSGFSDTLSRTEANVGIVRSKLDRNEDLKVLNWLTAVDYGPQHSGFLKRRRPEAGQWLLDSEEYQTWLNSDKQTLFCPGIPGAGKTILTATVIDDLSTKFQDNADIGIAYFYFNYKKVVDKQNVEDLLFLLAQLHLNSLIGKRAPKATRAALQILPTGTEAYEFAYNDAMERIEGQGEDREELAKQVLSWIICANRPLNTSELRHAFAVEVGQAELDMENPPEIEDMVSVCARLVAVGEESRIIRLVHYTTPEYFKVAREKWFPNAEIYLATIYLYDYASRNWGHHTRAASAFIPEVNGFLEKKAQVEASSQALLAGNGWQRYRKRAMTGLQLAAYFGVELVKLLFVRGANVREATSEGRTPLLWASGSGHIEVVWLLLEKGADINTIDISSEFLDTPFIRASDRGHVDVTQLLLEKGVDVNADILGGQTPLLWASGNGHIKIVWLLLEKGADINEACTSELTPLFQASYSGHIKVVWLLLEKGPNANTADINRFISLPTASDERQVDITKLPITVQEESRYNSRG</sequence>
<name>A0A8H4RLM4_9HELO</name>
<keyword evidence="6" id="KW-1185">Reference proteome</keyword>
<dbReference type="Pfam" id="PF22939">
    <property type="entry name" value="WHD_GPIID"/>
    <property type="match status" value="1"/>
</dbReference>
<dbReference type="AlphaFoldDB" id="A0A8H4RLM4"/>
<dbReference type="InterPro" id="IPR002110">
    <property type="entry name" value="Ankyrin_rpt"/>
</dbReference>
<evidence type="ECO:0000259" key="3">
    <source>
        <dbReference type="Pfam" id="PF22939"/>
    </source>
</evidence>
<dbReference type="InterPro" id="IPR027417">
    <property type="entry name" value="P-loop_NTPase"/>
</dbReference>
<dbReference type="PANTHER" id="PTHR10039:SF15">
    <property type="entry name" value="NACHT DOMAIN-CONTAINING PROTEIN"/>
    <property type="match status" value="1"/>
</dbReference>
<organism evidence="5 6">
    <name type="scientific">Cudoniella acicularis</name>
    <dbReference type="NCBI Taxonomy" id="354080"/>
    <lineage>
        <taxon>Eukaryota</taxon>
        <taxon>Fungi</taxon>
        <taxon>Dikarya</taxon>
        <taxon>Ascomycota</taxon>
        <taxon>Pezizomycotina</taxon>
        <taxon>Leotiomycetes</taxon>
        <taxon>Helotiales</taxon>
        <taxon>Tricladiaceae</taxon>
        <taxon>Cudoniella</taxon>
    </lineage>
</organism>
<feature type="repeat" description="ANK" evidence="2">
    <location>
        <begin position="488"/>
        <end position="520"/>
    </location>
</feature>
<evidence type="ECO:0000259" key="4">
    <source>
        <dbReference type="Pfam" id="PF24883"/>
    </source>
</evidence>
<gene>
    <name evidence="5" type="ORF">G7Y89_g6592</name>
</gene>
<dbReference type="PROSITE" id="PS50297">
    <property type="entry name" value="ANK_REP_REGION"/>
    <property type="match status" value="4"/>
</dbReference>
<dbReference type="EMBL" id="JAAMPI010000434">
    <property type="protein sequence ID" value="KAF4631531.1"/>
    <property type="molecule type" value="Genomic_DNA"/>
</dbReference>
<dbReference type="SUPFAM" id="SSF48403">
    <property type="entry name" value="Ankyrin repeat"/>
    <property type="match status" value="1"/>
</dbReference>
<dbReference type="Gene3D" id="3.40.50.300">
    <property type="entry name" value="P-loop containing nucleotide triphosphate hydrolases"/>
    <property type="match status" value="1"/>
</dbReference>
<evidence type="ECO:0000313" key="6">
    <source>
        <dbReference type="Proteomes" id="UP000566819"/>
    </source>
</evidence>
<dbReference type="SMART" id="SM00248">
    <property type="entry name" value="ANK"/>
    <property type="match status" value="5"/>
</dbReference>
<dbReference type="InterPro" id="IPR036770">
    <property type="entry name" value="Ankyrin_rpt-contain_sf"/>
</dbReference>
<evidence type="ECO:0000313" key="5">
    <source>
        <dbReference type="EMBL" id="KAF4631531.1"/>
    </source>
</evidence>
<dbReference type="PANTHER" id="PTHR10039">
    <property type="entry name" value="AMELOGENIN"/>
    <property type="match status" value="1"/>
</dbReference>
<evidence type="ECO:0000256" key="1">
    <source>
        <dbReference type="ARBA" id="ARBA00022737"/>
    </source>
</evidence>
<feature type="repeat" description="ANK" evidence="2">
    <location>
        <begin position="386"/>
        <end position="418"/>
    </location>
</feature>
<evidence type="ECO:0000256" key="2">
    <source>
        <dbReference type="PROSITE-ProRule" id="PRU00023"/>
    </source>
</evidence>